<dbReference type="EMBL" id="CAJVQC010127382">
    <property type="protein sequence ID" value="CAG8840667.1"/>
    <property type="molecule type" value="Genomic_DNA"/>
</dbReference>
<sequence length="75" mass="9233">EELKAISEQKFNNTKLFSLFVNQLDYIVEFKKFREDNEKPCQEECSCYKIRMIFHKEEKAKKILENKYSRFEELD</sequence>
<gene>
    <name evidence="1" type="ORF">RPERSI_LOCUS31522</name>
</gene>
<accession>A0ACA9SI76</accession>
<comment type="caution">
    <text evidence="1">The sequence shown here is derived from an EMBL/GenBank/DDBJ whole genome shotgun (WGS) entry which is preliminary data.</text>
</comment>
<reference evidence="1" key="1">
    <citation type="submission" date="2021-06" db="EMBL/GenBank/DDBJ databases">
        <authorList>
            <person name="Kallberg Y."/>
            <person name="Tangrot J."/>
            <person name="Rosling A."/>
        </authorList>
    </citation>
    <scope>NUCLEOTIDE SEQUENCE</scope>
    <source>
        <strain evidence="1">MA461A</strain>
    </source>
</reference>
<dbReference type="Proteomes" id="UP000789920">
    <property type="component" value="Unassembled WGS sequence"/>
</dbReference>
<evidence type="ECO:0000313" key="1">
    <source>
        <dbReference type="EMBL" id="CAG8840667.1"/>
    </source>
</evidence>
<proteinExistence type="predicted"/>
<name>A0ACA9SI76_9GLOM</name>
<organism evidence="1 2">
    <name type="scientific">Racocetra persica</name>
    <dbReference type="NCBI Taxonomy" id="160502"/>
    <lineage>
        <taxon>Eukaryota</taxon>
        <taxon>Fungi</taxon>
        <taxon>Fungi incertae sedis</taxon>
        <taxon>Mucoromycota</taxon>
        <taxon>Glomeromycotina</taxon>
        <taxon>Glomeromycetes</taxon>
        <taxon>Diversisporales</taxon>
        <taxon>Gigasporaceae</taxon>
        <taxon>Racocetra</taxon>
    </lineage>
</organism>
<feature type="non-terminal residue" evidence="1">
    <location>
        <position position="1"/>
    </location>
</feature>
<feature type="non-terminal residue" evidence="1">
    <location>
        <position position="75"/>
    </location>
</feature>
<protein>
    <submittedName>
        <fullName evidence="1">1764_t:CDS:1</fullName>
    </submittedName>
</protein>
<keyword evidence="2" id="KW-1185">Reference proteome</keyword>
<evidence type="ECO:0000313" key="2">
    <source>
        <dbReference type="Proteomes" id="UP000789920"/>
    </source>
</evidence>